<dbReference type="InterPro" id="IPR000871">
    <property type="entry name" value="Beta-lactam_class-A"/>
</dbReference>
<name>A0A7T2GIR2_9SPHN</name>
<dbReference type="PRINTS" id="PR00118">
    <property type="entry name" value="BLACTAMASEA"/>
</dbReference>
<protein>
    <recommendedName>
        <fullName evidence="3">beta-lactamase</fullName>
        <ecNumber evidence="3">3.5.2.6</ecNumber>
    </recommendedName>
</protein>
<dbReference type="InterPro" id="IPR012338">
    <property type="entry name" value="Beta-lactam/transpept-like"/>
</dbReference>
<sequence>MIERRTILGGLASAALLATVPACAAKKPAKTGNKLGDAMAALERESGGRLGLAWLDKASGERSGWRGGERFAMCSSFKFLLAAATLARVDKGVETLDRAISIAKTDMVPNSPFSEGRVGGSATVAELCQATVQRSDNAAANLLLAPLGGPPAFTRYLRAAGDPVTRLDRIEPQMNDMKGSDPRDTTTPDAMVGNLGRFLIGDALTPASRARLLAWMNGNLTGDGRIRAGVPKGWTVADKTGTSGHGNYNDVALIQPPGRAPILLAIYLAETPLEWAAAEAIHARATRAVLASL</sequence>
<dbReference type="GO" id="GO:0008800">
    <property type="term" value="F:beta-lactamase activity"/>
    <property type="evidence" value="ECO:0007669"/>
    <property type="project" value="UniProtKB-EC"/>
</dbReference>
<dbReference type="Proteomes" id="UP000594873">
    <property type="component" value="Chromosome"/>
</dbReference>
<proteinExistence type="inferred from homology"/>
<dbReference type="EC" id="3.5.2.6" evidence="3"/>
<feature type="domain" description="Beta-lactamase class A catalytic" evidence="5">
    <location>
        <begin position="55"/>
        <end position="267"/>
    </location>
</feature>
<dbReference type="NCBIfam" id="NF033103">
    <property type="entry name" value="bla_class_A"/>
    <property type="match status" value="1"/>
</dbReference>
<evidence type="ECO:0000256" key="2">
    <source>
        <dbReference type="ARBA" id="ARBA00009009"/>
    </source>
</evidence>
<evidence type="ECO:0000256" key="4">
    <source>
        <dbReference type="SAM" id="SignalP"/>
    </source>
</evidence>
<dbReference type="Pfam" id="PF13354">
    <property type="entry name" value="Beta-lactamase2"/>
    <property type="match status" value="1"/>
</dbReference>
<dbReference type="PANTHER" id="PTHR35333:SF3">
    <property type="entry name" value="BETA-LACTAMASE-TYPE TRANSPEPTIDASE FOLD CONTAINING PROTEIN"/>
    <property type="match status" value="1"/>
</dbReference>
<dbReference type="RefSeq" id="WP_200970993.1">
    <property type="nucleotide sequence ID" value="NZ_CP065592.1"/>
</dbReference>
<reference evidence="6 7" key="1">
    <citation type="submission" date="2020-11" db="EMBL/GenBank/DDBJ databases">
        <title>Genome seq and assembly of Sphingosinicella sp.</title>
        <authorList>
            <person name="Chhetri G."/>
        </authorList>
    </citation>
    <scope>NUCLEOTIDE SEQUENCE [LARGE SCALE GENOMIC DNA]</scope>
    <source>
        <strain evidence="6 7">UDD2</strain>
    </source>
</reference>
<evidence type="ECO:0000313" key="6">
    <source>
        <dbReference type="EMBL" id="QPQ54467.1"/>
    </source>
</evidence>
<evidence type="ECO:0000259" key="5">
    <source>
        <dbReference type="Pfam" id="PF13354"/>
    </source>
</evidence>
<dbReference type="PANTHER" id="PTHR35333">
    <property type="entry name" value="BETA-LACTAMASE"/>
    <property type="match status" value="1"/>
</dbReference>
<evidence type="ECO:0000313" key="7">
    <source>
        <dbReference type="Proteomes" id="UP000594873"/>
    </source>
</evidence>
<evidence type="ECO:0000256" key="3">
    <source>
        <dbReference type="ARBA" id="ARBA00012865"/>
    </source>
</evidence>
<feature type="signal peptide" evidence="4">
    <location>
        <begin position="1"/>
        <end position="24"/>
    </location>
</feature>
<dbReference type="InterPro" id="IPR045155">
    <property type="entry name" value="Beta-lactam_cat"/>
</dbReference>
<feature type="chain" id="PRO_5032669478" description="beta-lactamase" evidence="4">
    <location>
        <begin position="25"/>
        <end position="293"/>
    </location>
</feature>
<comment type="similarity">
    <text evidence="2">Belongs to the class-A beta-lactamase family.</text>
</comment>
<organism evidence="6 7">
    <name type="scientific">Allosphingosinicella flava</name>
    <dbReference type="NCBI Taxonomy" id="2771430"/>
    <lineage>
        <taxon>Bacteria</taxon>
        <taxon>Pseudomonadati</taxon>
        <taxon>Pseudomonadota</taxon>
        <taxon>Alphaproteobacteria</taxon>
        <taxon>Sphingomonadales</taxon>
        <taxon>Sphingomonadaceae</taxon>
        <taxon>Allosphingosinicella</taxon>
    </lineage>
</organism>
<dbReference type="EMBL" id="CP065592">
    <property type="protein sequence ID" value="QPQ54467.1"/>
    <property type="molecule type" value="Genomic_DNA"/>
</dbReference>
<dbReference type="KEGG" id="sflv:IC614_08965"/>
<dbReference type="AlphaFoldDB" id="A0A7T2GIR2"/>
<dbReference type="GO" id="GO:0046677">
    <property type="term" value="P:response to antibiotic"/>
    <property type="evidence" value="ECO:0007669"/>
    <property type="project" value="InterPro"/>
</dbReference>
<comment type="catalytic activity">
    <reaction evidence="1">
        <text>a beta-lactam + H2O = a substituted beta-amino acid</text>
        <dbReference type="Rhea" id="RHEA:20401"/>
        <dbReference type="ChEBI" id="CHEBI:15377"/>
        <dbReference type="ChEBI" id="CHEBI:35627"/>
        <dbReference type="ChEBI" id="CHEBI:140347"/>
        <dbReference type="EC" id="3.5.2.6"/>
    </reaction>
</comment>
<evidence type="ECO:0000256" key="1">
    <source>
        <dbReference type="ARBA" id="ARBA00001526"/>
    </source>
</evidence>
<gene>
    <name evidence="6" type="primary">bla</name>
    <name evidence="6" type="ORF">IC614_08965</name>
</gene>
<dbReference type="Gene3D" id="3.40.710.10">
    <property type="entry name" value="DD-peptidase/beta-lactamase superfamily"/>
    <property type="match status" value="1"/>
</dbReference>
<keyword evidence="7" id="KW-1185">Reference proteome</keyword>
<dbReference type="SUPFAM" id="SSF56601">
    <property type="entry name" value="beta-lactamase/transpeptidase-like"/>
    <property type="match status" value="1"/>
</dbReference>
<accession>A0A7T2GIR2</accession>
<keyword evidence="4" id="KW-0732">Signal</keyword>
<dbReference type="GO" id="GO:0030655">
    <property type="term" value="P:beta-lactam antibiotic catabolic process"/>
    <property type="evidence" value="ECO:0007669"/>
    <property type="project" value="InterPro"/>
</dbReference>